<accession>A0A8S1QCE6</accession>
<dbReference type="OrthoDB" id="407705at2759"/>
<keyword evidence="2" id="KW-0342">GTP-binding</keyword>
<dbReference type="EMBL" id="CAJJDN010000102">
    <property type="protein sequence ID" value="CAD8113139.1"/>
    <property type="molecule type" value="Genomic_DNA"/>
</dbReference>
<evidence type="ECO:0000259" key="3">
    <source>
        <dbReference type="PROSITE" id="PS51722"/>
    </source>
</evidence>
<dbReference type="GO" id="GO:0003924">
    <property type="term" value="F:GTPase activity"/>
    <property type="evidence" value="ECO:0007669"/>
    <property type="project" value="InterPro"/>
</dbReference>
<comment type="caution">
    <text evidence="5">The sequence shown here is derived from an EMBL/GenBank/DDBJ whole genome shotgun (WGS) entry which is preliminary data.</text>
</comment>
<organism evidence="5 6">
    <name type="scientific">Paramecium sonneborni</name>
    <dbReference type="NCBI Taxonomy" id="65129"/>
    <lineage>
        <taxon>Eukaryota</taxon>
        <taxon>Sar</taxon>
        <taxon>Alveolata</taxon>
        <taxon>Ciliophora</taxon>
        <taxon>Intramacronucleata</taxon>
        <taxon>Oligohymenophorea</taxon>
        <taxon>Peniculida</taxon>
        <taxon>Parameciidae</taxon>
        <taxon>Paramecium</taxon>
    </lineage>
</organism>
<dbReference type="Proteomes" id="UP000692954">
    <property type="component" value="Unassembled WGS sequence"/>
</dbReference>
<dbReference type="InterPro" id="IPR000795">
    <property type="entry name" value="T_Tr_GTP-bd_dom"/>
</dbReference>
<dbReference type="PANTHER" id="PTHR23115">
    <property type="entry name" value="TRANSLATION FACTOR"/>
    <property type="match status" value="1"/>
</dbReference>
<dbReference type="GO" id="GO:0005525">
    <property type="term" value="F:GTP binding"/>
    <property type="evidence" value="ECO:0007669"/>
    <property type="project" value="UniProtKB-KW"/>
</dbReference>
<keyword evidence="1" id="KW-0547">Nucleotide-binding</keyword>
<evidence type="ECO:0000313" key="5">
    <source>
        <dbReference type="EMBL" id="CAD8113143.1"/>
    </source>
</evidence>
<evidence type="ECO:0000313" key="6">
    <source>
        <dbReference type="Proteomes" id="UP000692954"/>
    </source>
</evidence>
<name>A0A8S1QCE6_9CILI</name>
<gene>
    <name evidence="4" type="ORF">PSON_ATCC_30995.1.T1020132</name>
    <name evidence="5" type="ORF">PSON_ATCC_30995.1.T1020134</name>
</gene>
<evidence type="ECO:0000256" key="1">
    <source>
        <dbReference type="ARBA" id="ARBA00022741"/>
    </source>
</evidence>
<sequence>MILLVKLKSLLNVIIKNRIQINLVVIGHVDSGKSTTIGHLICKLGGIDQGTKKQFEEEANKIGKGSFKYAWVFNNLKDEREGGITIDISLQNFKSNKFDYRVIDAPGHRDFLKNMITGTSQADVTLLMISSKTTLFMNITKFILLFLIVQQSVIGNQDLVIFITLPEKSRYSKKLEQNIIMKNLDL</sequence>
<evidence type="ECO:0000313" key="4">
    <source>
        <dbReference type="EMBL" id="CAD8113139.1"/>
    </source>
</evidence>
<proteinExistence type="predicted"/>
<protein>
    <recommendedName>
        <fullName evidence="3">Tr-type G domain-containing protein</fullName>
    </recommendedName>
</protein>
<dbReference type="EMBL" id="CAJJDN010000102">
    <property type="protein sequence ID" value="CAD8113143.1"/>
    <property type="molecule type" value="Genomic_DNA"/>
</dbReference>
<dbReference type="PROSITE" id="PS51722">
    <property type="entry name" value="G_TR_2"/>
    <property type="match status" value="1"/>
</dbReference>
<dbReference type="Pfam" id="PF00009">
    <property type="entry name" value="GTP_EFTU"/>
    <property type="match status" value="1"/>
</dbReference>
<dbReference type="AlphaFoldDB" id="A0A8S1QCE6"/>
<dbReference type="InterPro" id="IPR050100">
    <property type="entry name" value="TRAFAC_GTPase_members"/>
</dbReference>
<reference evidence="5" key="1">
    <citation type="submission" date="2021-01" db="EMBL/GenBank/DDBJ databases">
        <authorList>
            <consortium name="Genoscope - CEA"/>
            <person name="William W."/>
        </authorList>
    </citation>
    <scope>NUCLEOTIDE SEQUENCE</scope>
</reference>
<feature type="domain" description="Tr-type G" evidence="3">
    <location>
        <begin position="18"/>
        <end position="186"/>
    </location>
</feature>
<evidence type="ECO:0000256" key="2">
    <source>
        <dbReference type="ARBA" id="ARBA00023134"/>
    </source>
</evidence>
<keyword evidence="6" id="KW-1185">Reference proteome</keyword>